<dbReference type="AlphaFoldDB" id="A0A183KU86"/>
<dbReference type="WBParaSite" id="SCUD_0001862901-mRNA-1">
    <property type="protein sequence ID" value="SCUD_0001862901-mRNA-1"/>
    <property type="gene ID" value="SCUD_0001862901"/>
</dbReference>
<name>A0A183KU86_9TREM</name>
<evidence type="ECO:0000313" key="3">
    <source>
        <dbReference type="WBParaSite" id="SCUD_0001862901-mRNA-1"/>
    </source>
</evidence>
<keyword evidence="2" id="KW-1185">Reference proteome</keyword>
<reference evidence="3" key="1">
    <citation type="submission" date="2016-06" db="UniProtKB">
        <authorList>
            <consortium name="WormBaseParasite"/>
        </authorList>
    </citation>
    <scope>IDENTIFICATION</scope>
</reference>
<sequence>MNRSAKCLTNNQFLLSPNLKITKRHREYFQSDPVLCSNRQLINNKENYINESQWNGNNLSQLTSSPSILSSPTSYKQITPKINQPLFPAWSGYSNKLYTLRNTKNSPVRENDAVNQPIESYWEIQPTYSSYEQLNGYSLSGNTQIESSRKEISYNFYPVSLSERDNALHNFFVSAFFY</sequence>
<evidence type="ECO:0000313" key="2">
    <source>
        <dbReference type="Proteomes" id="UP000279833"/>
    </source>
</evidence>
<protein>
    <submittedName>
        <fullName evidence="1 3">Uncharacterized protein</fullName>
    </submittedName>
</protein>
<evidence type="ECO:0000313" key="1">
    <source>
        <dbReference type="EMBL" id="VDP66408.1"/>
    </source>
</evidence>
<accession>A0A183KU86</accession>
<reference evidence="1 2" key="2">
    <citation type="submission" date="2018-11" db="EMBL/GenBank/DDBJ databases">
        <authorList>
            <consortium name="Pathogen Informatics"/>
        </authorList>
    </citation>
    <scope>NUCLEOTIDE SEQUENCE [LARGE SCALE GENOMIC DNA]</scope>
    <source>
        <strain evidence="1">Dakar</strain>
        <strain evidence="2">Dakar, Senegal</strain>
    </source>
</reference>
<dbReference type="Proteomes" id="UP000279833">
    <property type="component" value="Unassembled WGS sequence"/>
</dbReference>
<proteinExistence type="predicted"/>
<organism evidence="3">
    <name type="scientific">Schistosoma curassoni</name>
    <dbReference type="NCBI Taxonomy" id="6186"/>
    <lineage>
        <taxon>Eukaryota</taxon>
        <taxon>Metazoa</taxon>
        <taxon>Spiralia</taxon>
        <taxon>Lophotrochozoa</taxon>
        <taxon>Platyhelminthes</taxon>
        <taxon>Trematoda</taxon>
        <taxon>Digenea</taxon>
        <taxon>Strigeidida</taxon>
        <taxon>Schistosomatoidea</taxon>
        <taxon>Schistosomatidae</taxon>
        <taxon>Schistosoma</taxon>
    </lineage>
</organism>
<dbReference type="EMBL" id="UZAK01041281">
    <property type="protein sequence ID" value="VDP66408.1"/>
    <property type="molecule type" value="Genomic_DNA"/>
</dbReference>
<gene>
    <name evidence="1" type="ORF">SCUD_LOCUS18626</name>
</gene>